<dbReference type="AlphaFoldDB" id="A0A4R8V4I0"/>
<dbReference type="EMBL" id="FNIB01000009">
    <property type="protein sequence ID" value="SDO00758.1"/>
    <property type="molecule type" value="Genomic_DNA"/>
</dbReference>
<dbReference type="STRING" id="1424659.SAMN05216368_10929"/>
<dbReference type="EMBL" id="SOFD01000028">
    <property type="protein sequence ID" value="TFB76093.1"/>
    <property type="molecule type" value="Genomic_DNA"/>
</dbReference>
<keyword evidence="4" id="KW-1185">Reference proteome</keyword>
<dbReference type="RefSeq" id="WP_092341349.1">
    <property type="nucleotide sequence ID" value="NZ_FNIB01000009.1"/>
</dbReference>
<proteinExistence type="predicted"/>
<name>A0A4R8V4I0_9MICO</name>
<evidence type="ECO:0000313" key="3">
    <source>
        <dbReference type="Proteomes" id="UP000199639"/>
    </source>
</evidence>
<gene>
    <name evidence="2" type="ORF">E3O21_11605</name>
    <name evidence="1" type="ORF">SAMN05216368_10929</name>
</gene>
<organism evidence="1 3">
    <name type="scientific">Cryobacterium flavum</name>
    <dbReference type="NCBI Taxonomy" id="1424659"/>
    <lineage>
        <taxon>Bacteria</taxon>
        <taxon>Bacillati</taxon>
        <taxon>Actinomycetota</taxon>
        <taxon>Actinomycetes</taxon>
        <taxon>Micrococcales</taxon>
        <taxon>Microbacteriaceae</taxon>
        <taxon>Cryobacterium</taxon>
    </lineage>
</organism>
<evidence type="ECO:0000313" key="1">
    <source>
        <dbReference type="EMBL" id="SDO00758.1"/>
    </source>
</evidence>
<accession>A0A4R8V4I0</accession>
<evidence type="ECO:0000313" key="2">
    <source>
        <dbReference type="EMBL" id="TFB76093.1"/>
    </source>
</evidence>
<sequence length="61" mass="6621">MAHSTSSAAVELAALKELRTLFQTIRDDAQEDLYPVLVQIGKLEYRIAVEEAAGLTGSSRS</sequence>
<evidence type="ECO:0000313" key="4">
    <source>
        <dbReference type="Proteomes" id="UP000298252"/>
    </source>
</evidence>
<dbReference type="Proteomes" id="UP000298252">
    <property type="component" value="Unassembled WGS sequence"/>
</dbReference>
<dbReference type="Proteomes" id="UP000199639">
    <property type="component" value="Unassembled WGS sequence"/>
</dbReference>
<reference evidence="1 3" key="1">
    <citation type="submission" date="2016-10" db="EMBL/GenBank/DDBJ databases">
        <authorList>
            <person name="Varghese N."/>
            <person name="Submissions S."/>
        </authorList>
    </citation>
    <scope>NUCLEOTIDE SEQUENCE [LARGE SCALE GENOMIC DNA]</scope>
    <source>
        <strain evidence="1 3">CGMCC 1.11215</strain>
    </source>
</reference>
<protein>
    <submittedName>
        <fullName evidence="1">Uncharacterized protein</fullName>
    </submittedName>
</protein>
<reference evidence="2 4" key="2">
    <citation type="submission" date="2019-03" db="EMBL/GenBank/DDBJ databases">
        <title>Genomics of glacier-inhabiting Cryobacterium strains.</title>
        <authorList>
            <person name="Liu Q."/>
            <person name="Xin Y.-H."/>
        </authorList>
    </citation>
    <scope>NUCLEOTIDE SEQUENCE [LARGE SCALE GENOMIC DNA]</scope>
    <source>
        <strain evidence="2 4">Hh8</strain>
    </source>
</reference>